<evidence type="ECO:0000259" key="3">
    <source>
        <dbReference type="Pfam" id="PF19803"/>
    </source>
</evidence>
<reference evidence="5" key="1">
    <citation type="submission" date="2016-10" db="EMBL/GenBank/DDBJ databases">
        <authorList>
            <person name="Varghese N."/>
            <person name="Submissions S."/>
        </authorList>
    </citation>
    <scope>NUCLEOTIDE SEQUENCE [LARGE SCALE GENOMIC DNA]</scope>
    <source>
        <strain evidence="5">DSM 40318</strain>
    </source>
</reference>
<dbReference type="Proteomes" id="UP000198609">
    <property type="component" value="Unassembled WGS sequence"/>
</dbReference>
<sequence>MTSRTPNTPPDPGGDPPRPRPDTTAAPAGNTPHHDPPPVEPPPRQTAREERSPRPWGTRRAPAVLAAALIALGTGVLLFEAVWIGTGHPATAWWTRLTHELASRPVDDVWVLTGAAVAAALGLWLVLLALTPGLRPQLPLRVPTDGHGRMRAVLDRKGAALILRDAALRVPGVSAARVRVRRRRVTVRADVRFRDTADVKDELTDAVRREERDQLALARTPRLAVRVHRSPT</sequence>
<organism evidence="4 5">
    <name type="scientific">Streptomyces melanosporofaciens</name>
    <dbReference type="NCBI Taxonomy" id="67327"/>
    <lineage>
        <taxon>Bacteria</taxon>
        <taxon>Bacillati</taxon>
        <taxon>Actinomycetota</taxon>
        <taxon>Actinomycetes</taxon>
        <taxon>Kitasatosporales</taxon>
        <taxon>Streptomycetaceae</taxon>
        <taxon>Streptomyces</taxon>
        <taxon>Streptomyces violaceusniger group</taxon>
    </lineage>
</organism>
<keyword evidence="2" id="KW-0472">Membrane</keyword>
<feature type="transmembrane region" description="Helical" evidence="2">
    <location>
        <begin position="109"/>
        <end position="131"/>
    </location>
</feature>
<evidence type="ECO:0000256" key="2">
    <source>
        <dbReference type="SAM" id="Phobius"/>
    </source>
</evidence>
<dbReference type="Pfam" id="PF19803">
    <property type="entry name" value="DUF6286"/>
    <property type="match status" value="1"/>
</dbReference>
<accession>A0A1H4RDA7</accession>
<feature type="domain" description="DUF6286" evidence="3">
    <location>
        <begin position="120"/>
        <end position="227"/>
    </location>
</feature>
<dbReference type="RefSeq" id="WP_093463393.1">
    <property type="nucleotide sequence ID" value="NZ_FNST01000002.1"/>
</dbReference>
<evidence type="ECO:0000313" key="5">
    <source>
        <dbReference type="Proteomes" id="UP000198609"/>
    </source>
</evidence>
<keyword evidence="5" id="KW-1185">Reference proteome</keyword>
<evidence type="ECO:0000313" key="4">
    <source>
        <dbReference type="EMBL" id="SEC29764.1"/>
    </source>
</evidence>
<feature type="transmembrane region" description="Helical" evidence="2">
    <location>
        <begin position="61"/>
        <end position="84"/>
    </location>
</feature>
<dbReference type="InterPro" id="IPR046253">
    <property type="entry name" value="DUF6286"/>
</dbReference>
<keyword evidence="2" id="KW-1133">Transmembrane helix</keyword>
<evidence type="ECO:0000256" key="1">
    <source>
        <dbReference type="SAM" id="MobiDB-lite"/>
    </source>
</evidence>
<name>A0A1H4RDA7_STRMJ</name>
<proteinExistence type="predicted"/>
<protein>
    <recommendedName>
        <fullName evidence="3">DUF6286 domain-containing protein</fullName>
    </recommendedName>
</protein>
<feature type="compositionally biased region" description="Pro residues" evidence="1">
    <location>
        <begin position="7"/>
        <end position="16"/>
    </location>
</feature>
<keyword evidence="2" id="KW-0812">Transmembrane</keyword>
<dbReference type="EMBL" id="FNST01000002">
    <property type="protein sequence ID" value="SEC29764.1"/>
    <property type="molecule type" value="Genomic_DNA"/>
</dbReference>
<dbReference type="AlphaFoldDB" id="A0A1H4RDA7"/>
<feature type="region of interest" description="Disordered" evidence="1">
    <location>
        <begin position="1"/>
        <end position="58"/>
    </location>
</feature>
<gene>
    <name evidence="4" type="ORF">SAMN04490356_3612</name>
</gene>